<dbReference type="PRINTS" id="PR00081">
    <property type="entry name" value="GDHRDH"/>
</dbReference>
<dbReference type="CDD" id="cd05233">
    <property type="entry name" value="SDR_c"/>
    <property type="match status" value="1"/>
</dbReference>
<dbReference type="EMBL" id="BBMS01000034">
    <property type="protein sequence ID" value="GAL27846.1"/>
    <property type="molecule type" value="Genomic_DNA"/>
</dbReference>
<gene>
    <name evidence="4" type="ORF">JCM19239_4811</name>
</gene>
<protein>
    <submittedName>
        <fullName evidence="4">Oxidoreductase</fullName>
    </submittedName>
</protein>
<evidence type="ECO:0000313" key="5">
    <source>
        <dbReference type="Proteomes" id="UP000029223"/>
    </source>
</evidence>
<evidence type="ECO:0000313" key="4">
    <source>
        <dbReference type="EMBL" id="GAL27846.1"/>
    </source>
</evidence>
<organism evidence="4 5">
    <name type="scientific">Vibrio variabilis</name>
    <dbReference type="NCBI Taxonomy" id="990271"/>
    <lineage>
        <taxon>Bacteria</taxon>
        <taxon>Pseudomonadati</taxon>
        <taxon>Pseudomonadota</taxon>
        <taxon>Gammaproteobacteria</taxon>
        <taxon>Vibrionales</taxon>
        <taxon>Vibrionaceae</taxon>
        <taxon>Vibrio</taxon>
    </lineage>
</organism>
<dbReference type="InterPro" id="IPR002347">
    <property type="entry name" value="SDR_fam"/>
</dbReference>
<reference evidence="5" key="1">
    <citation type="submission" date="2014-09" db="EMBL/GenBank/DDBJ databases">
        <title>Vibrio variabilis JCM 19239. (C206) whole genome shotgun sequence.</title>
        <authorList>
            <person name="Sawabe T."/>
            <person name="Meirelles P."/>
            <person name="Nakanishi M."/>
            <person name="Sayaka M."/>
            <person name="Hattori M."/>
            <person name="Ohkuma M."/>
        </authorList>
    </citation>
    <scope>NUCLEOTIDE SEQUENCE [LARGE SCALE GENOMIC DNA]</scope>
    <source>
        <strain evidence="5">JCM 19239</strain>
    </source>
</reference>
<dbReference type="SUPFAM" id="SSF51735">
    <property type="entry name" value="NAD(P)-binding Rossmann-fold domains"/>
    <property type="match status" value="1"/>
</dbReference>
<accession>A0ABQ0JGG3</accession>
<dbReference type="Gene3D" id="3.40.50.720">
    <property type="entry name" value="NAD(P)-binding Rossmann-like Domain"/>
    <property type="match status" value="1"/>
</dbReference>
<sequence>MKQVIVITGATGGIGQLLVNGLQSVERHLVCVGRRESALSDLVERVKCENGLADEHISYQVADMSSSIDVEMAATKIKSSLGRVDLWINNVGVNNHDAMGPSWELESDEWFKEVQLNLFTSYLGSRAAINLMKSQQRGYVVNLGGGGADTPKPFGSAYGAAKAAIVKFTETLNHECIEEKIGIRAFCFNPGFIRNERTEALVKSEVAKKYMPNLEKVMDSGKMSDIGDSLFLLETLLSGKADHLGGHYFSADLFRKQWEEGIQPEACLLRVSR</sequence>
<dbReference type="PRINTS" id="PR00080">
    <property type="entry name" value="SDRFAMILY"/>
</dbReference>
<keyword evidence="2" id="KW-0560">Oxidoreductase</keyword>
<reference evidence="5" key="2">
    <citation type="submission" date="2014-09" db="EMBL/GenBank/DDBJ databases">
        <authorList>
            <consortium name="NBRP consortium"/>
            <person name="Sawabe T."/>
            <person name="Meirelles P."/>
            <person name="Nakanishi M."/>
            <person name="Sayaka M."/>
            <person name="Hattori M."/>
            <person name="Ohkuma M."/>
        </authorList>
    </citation>
    <scope>NUCLEOTIDE SEQUENCE [LARGE SCALE GENOMIC DNA]</scope>
    <source>
        <strain evidence="5">JCM 19239</strain>
    </source>
</reference>
<evidence type="ECO:0000256" key="1">
    <source>
        <dbReference type="ARBA" id="ARBA00006484"/>
    </source>
</evidence>
<keyword evidence="5" id="KW-1185">Reference proteome</keyword>
<dbReference type="Pfam" id="PF00106">
    <property type="entry name" value="adh_short"/>
    <property type="match status" value="1"/>
</dbReference>
<dbReference type="Proteomes" id="UP000029223">
    <property type="component" value="Unassembled WGS sequence"/>
</dbReference>
<comment type="caution">
    <text evidence="4">The sequence shown here is derived from an EMBL/GenBank/DDBJ whole genome shotgun (WGS) entry which is preliminary data.</text>
</comment>
<dbReference type="InterPro" id="IPR036291">
    <property type="entry name" value="NAD(P)-bd_dom_sf"/>
</dbReference>
<name>A0ABQ0JGG3_9VIBR</name>
<dbReference type="PANTHER" id="PTHR44196:SF1">
    <property type="entry name" value="DEHYDROGENASE_REDUCTASE SDR FAMILY MEMBER 7B"/>
    <property type="match status" value="1"/>
</dbReference>
<evidence type="ECO:0000256" key="2">
    <source>
        <dbReference type="ARBA" id="ARBA00023002"/>
    </source>
</evidence>
<evidence type="ECO:0000256" key="3">
    <source>
        <dbReference type="RuleBase" id="RU000363"/>
    </source>
</evidence>
<proteinExistence type="inferred from homology"/>
<dbReference type="PANTHER" id="PTHR44196">
    <property type="entry name" value="DEHYDROGENASE/REDUCTASE SDR FAMILY MEMBER 7B"/>
    <property type="match status" value="1"/>
</dbReference>
<comment type="similarity">
    <text evidence="1 3">Belongs to the short-chain dehydrogenases/reductases (SDR) family.</text>
</comment>